<dbReference type="SUPFAM" id="SSF48264">
    <property type="entry name" value="Cytochrome P450"/>
    <property type="match status" value="1"/>
</dbReference>
<dbReference type="AlphaFoldDB" id="A0A4E9EBX9"/>
<dbReference type="InterPro" id="IPR001128">
    <property type="entry name" value="Cyt_P450"/>
</dbReference>
<gene>
    <name evidence="1" type="ORF">FUG_LOCUS145072</name>
</gene>
<organism evidence="1">
    <name type="scientific">Gibberella zeae</name>
    <name type="common">Wheat head blight fungus</name>
    <name type="synonym">Fusarium graminearum</name>
    <dbReference type="NCBI Taxonomy" id="5518"/>
    <lineage>
        <taxon>Eukaryota</taxon>
        <taxon>Fungi</taxon>
        <taxon>Dikarya</taxon>
        <taxon>Ascomycota</taxon>
        <taxon>Pezizomycotina</taxon>
        <taxon>Sordariomycetes</taxon>
        <taxon>Hypocreomycetidae</taxon>
        <taxon>Hypocreales</taxon>
        <taxon>Nectriaceae</taxon>
        <taxon>Fusarium</taxon>
    </lineage>
</organism>
<dbReference type="EMBL" id="CAAKMV010000111">
    <property type="protein sequence ID" value="VIO54885.1"/>
    <property type="molecule type" value="Genomic_DNA"/>
</dbReference>
<dbReference type="GO" id="GO:0020037">
    <property type="term" value="F:heme binding"/>
    <property type="evidence" value="ECO:0007669"/>
    <property type="project" value="InterPro"/>
</dbReference>
<evidence type="ECO:0000313" key="1">
    <source>
        <dbReference type="EMBL" id="VIO54885.1"/>
    </source>
</evidence>
<dbReference type="Pfam" id="PF00067">
    <property type="entry name" value="p450"/>
    <property type="match status" value="1"/>
</dbReference>
<name>A0A4E9EBX9_GIBZA</name>
<accession>A0A4E9EBX9</accession>
<dbReference type="GO" id="GO:0004497">
    <property type="term" value="F:monooxygenase activity"/>
    <property type="evidence" value="ECO:0007669"/>
    <property type="project" value="InterPro"/>
</dbReference>
<dbReference type="GO" id="GO:0005506">
    <property type="term" value="F:iron ion binding"/>
    <property type="evidence" value="ECO:0007669"/>
    <property type="project" value="InterPro"/>
</dbReference>
<dbReference type="GO" id="GO:0016705">
    <property type="term" value="F:oxidoreductase activity, acting on paired donors, with incorporation or reduction of molecular oxygen"/>
    <property type="evidence" value="ECO:0007669"/>
    <property type="project" value="InterPro"/>
</dbReference>
<dbReference type="InterPro" id="IPR036396">
    <property type="entry name" value="Cyt_P450_sf"/>
</dbReference>
<proteinExistence type="predicted"/>
<dbReference type="Gene3D" id="1.10.630.10">
    <property type="entry name" value="Cytochrome P450"/>
    <property type="match status" value="1"/>
</dbReference>
<reference evidence="1" key="1">
    <citation type="submission" date="2019-04" db="EMBL/GenBank/DDBJ databases">
        <authorList>
            <person name="Melise S."/>
            <person name="Noan J."/>
            <person name="Okalmin O."/>
        </authorList>
    </citation>
    <scope>NUCLEOTIDE SEQUENCE</scope>
    <source>
        <strain evidence="1">FN9</strain>
    </source>
</reference>
<sequence>MILSFIQKVAGPCFHQNIMRLVRVWVLKARIANGSPFLPTQDIQGFISDAETTLPESQILEQLNTNDTPNSDNLNATIDLVKIPEGLENSEPKLIVNGDARRDRNSGLSWSYFARILHLEAVFEETLRCGGATSSLQHLSKIDTQILGYHIPKGTDVLFLAHGPSVFTPGFEIDESKRSQTCQAAGEKRDQDWDDHDIGAFKPERWLGQKDSSTGTDTTEAAEELIHRPVHHWPLARARVVVLAKYWATSISILILNFELLPYPEEFSSCSTIEVLTSMPDHSYIRLAKID</sequence>
<protein>
    <submittedName>
        <fullName evidence="1">Uncharacterized protein</fullName>
    </submittedName>
</protein>